<dbReference type="GO" id="GO:0005758">
    <property type="term" value="C:mitochondrial intermembrane space"/>
    <property type="evidence" value="ECO:0007669"/>
    <property type="project" value="UniProtKB-SubCell"/>
</dbReference>
<dbReference type="Proteomes" id="UP000298138">
    <property type="component" value="Unassembled WGS sequence"/>
</dbReference>
<evidence type="ECO:0000256" key="2">
    <source>
        <dbReference type="ARBA" id="ARBA00009241"/>
    </source>
</evidence>
<dbReference type="STRING" id="341454.A0A4S2N6A5"/>
<keyword evidence="6" id="KW-1015">Disulfide bond</keyword>
<dbReference type="SUPFAM" id="SSF47072">
    <property type="entry name" value="Cysteine alpha-hairpin motif"/>
    <property type="match status" value="1"/>
</dbReference>
<keyword evidence="5" id="KW-0496">Mitochondrion</keyword>
<feature type="region of interest" description="Disordered" evidence="9">
    <location>
        <begin position="1"/>
        <end position="28"/>
    </location>
</feature>
<evidence type="ECO:0000313" key="11">
    <source>
        <dbReference type="Proteomes" id="UP000298138"/>
    </source>
</evidence>
<evidence type="ECO:0000256" key="4">
    <source>
        <dbReference type="ARBA" id="ARBA00023008"/>
    </source>
</evidence>
<keyword evidence="11" id="KW-1185">Reference proteome</keyword>
<dbReference type="InterPro" id="IPR007745">
    <property type="entry name" value="Cyt_c_oxidase_Cu-chaperone"/>
</dbReference>
<dbReference type="Pfam" id="PF05051">
    <property type="entry name" value="COX17"/>
    <property type="match status" value="1"/>
</dbReference>
<sequence length="72" mass="7727">MLQSTQSLPASAASATEVKSQPAAAKPKPCCVCKDEKALRDECMLFSDTGEDKCMDQIAAYKKCMAGYGFKV</sequence>
<dbReference type="EMBL" id="ML220112">
    <property type="protein sequence ID" value="TGZ84686.1"/>
    <property type="molecule type" value="Genomic_DNA"/>
</dbReference>
<evidence type="ECO:0000256" key="6">
    <source>
        <dbReference type="ARBA" id="ARBA00023157"/>
    </source>
</evidence>
<feature type="binding site" evidence="8">
    <location>
        <position position="30"/>
    </location>
    <ligand>
        <name>Cu cation</name>
        <dbReference type="ChEBI" id="CHEBI:23378"/>
    </ligand>
</feature>
<evidence type="ECO:0000256" key="1">
    <source>
        <dbReference type="ARBA" id="ARBA00004569"/>
    </source>
</evidence>
<dbReference type="GO" id="GO:0005507">
    <property type="term" value="F:copper ion binding"/>
    <property type="evidence" value="ECO:0007669"/>
    <property type="project" value="InterPro"/>
</dbReference>
<dbReference type="PROSITE" id="PS51808">
    <property type="entry name" value="CHCH"/>
    <property type="match status" value="1"/>
</dbReference>
<evidence type="ECO:0000256" key="9">
    <source>
        <dbReference type="SAM" id="MobiDB-lite"/>
    </source>
</evidence>
<dbReference type="InParanoid" id="A0A4S2N6A5"/>
<dbReference type="PANTHER" id="PTHR16719:SF0">
    <property type="entry name" value="CYTOCHROME C OXIDASE COPPER CHAPERONE"/>
    <property type="match status" value="1"/>
</dbReference>
<feature type="compositionally biased region" description="Polar residues" evidence="9">
    <location>
        <begin position="1"/>
        <end position="19"/>
    </location>
</feature>
<dbReference type="PANTHER" id="PTHR16719">
    <property type="entry name" value="CYTOCHROME C OXIDASE COPPER CHAPERONE"/>
    <property type="match status" value="1"/>
</dbReference>
<keyword evidence="4 8" id="KW-0186">Copper</keyword>
<comment type="subcellular location">
    <subcellularLocation>
        <location evidence="1">Mitochondrion intermembrane space</location>
    </subcellularLocation>
</comment>
<dbReference type="GO" id="GO:0016531">
    <property type="term" value="F:copper chaperone activity"/>
    <property type="evidence" value="ECO:0007669"/>
    <property type="project" value="InterPro"/>
</dbReference>
<dbReference type="Gene3D" id="1.10.287.1130">
    <property type="entry name" value="CytochromE C oxidase copper chaperone"/>
    <property type="match status" value="1"/>
</dbReference>
<dbReference type="InterPro" id="IPR009069">
    <property type="entry name" value="Cys_alpha_HP_mot_SF"/>
</dbReference>
<proteinExistence type="inferred from homology"/>
<reference evidence="10 11" key="1">
    <citation type="submission" date="2019-04" db="EMBL/GenBank/DDBJ databases">
        <title>Comparative genomics and transcriptomics to analyze fruiting body development in filamentous ascomycetes.</title>
        <authorList>
            <consortium name="DOE Joint Genome Institute"/>
            <person name="Lutkenhaus R."/>
            <person name="Traeger S."/>
            <person name="Breuer J."/>
            <person name="Kuo A."/>
            <person name="Lipzen A."/>
            <person name="Pangilinan J."/>
            <person name="Dilworth D."/>
            <person name="Sandor L."/>
            <person name="Poggeler S."/>
            <person name="Barry K."/>
            <person name="Grigoriev I.V."/>
            <person name="Nowrousian M."/>
        </authorList>
    </citation>
    <scope>NUCLEOTIDE SEQUENCE [LARGE SCALE GENOMIC DNA]</scope>
    <source>
        <strain evidence="10 11">CBS 389.68</strain>
    </source>
</reference>
<name>A0A4S2N6A5_9PEZI</name>
<organism evidence="10 11">
    <name type="scientific">Ascodesmis nigricans</name>
    <dbReference type="NCBI Taxonomy" id="341454"/>
    <lineage>
        <taxon>Eukaryota</taxon>
        <taxon>Fungi</taxon>
        <taxon>Dikarya</taxon>
        <taxon>Ascomycota</taxon>
        <taxon>Pezizomycotina</taxon>
        <taxon>Pezizomycetes</taxon>
        <taxon>Pezizales</taxon>
        <taxon>Ascodesmidaceae</taxon>
        <taxon>Ascodesmis</taxon>
    </lineage>
</organism>
<dbReference type="OrthoDB" id="1915887at2759"/>
<dbReference type="GO" id="GO:0033617">
    <property type="term" value="P:mitochondrial respiratory chain complex IV assembly"/>
    <property type="evidence" value="ECO:0007669"/>
    <property type="project" value="TreeGrafter"/>
</dbReference>
<keyword evidence="7" id="KW-0143">Chaperone</keyword>
<feature type="binding site" evidence="8">
    <location>
        <position position="31"/>
    </location>
    <ligand>
        <name>Cu cation</name>
        <dbReference type="ChEBI" id="CHEBI:23378"/>
    </ligand>
</feature>
<accession>A0A4S2N6A5</accession>
<evidence type="ECO:0000256" key="7">
    <source>
        <dbReference type="ARBA" id="ARBA00023186"/>
    </source>
</evidence>
<evidence type="ECO:0000256" key="5">
    <source>
        <dbReference type="ARBA" id="ARBA00023128"/>
    </source>
</evidence>
<evidence type="ECO:0000256" key="8">
    <source>
        <dbReference type="PIRSR" id="PIRSR607745-1"/>
    </source>
</evidence>
<protein>
    <submittedName>
        <fullName evidence="10">Uncharacterized protein</fullName>
    </submittedName>
</protein>
<dbReference type="FunCoup" id="A0A4S2N6A5">
    <property type="interactions" value="311"/>
</dbReference>
<evidence type="ECO:0000256" key="3">
    <source>
        <dbReference type="ARBA" id="ARBA00022723"/>
    </source>
</evidence>
<comment type="similarity">
    <text evidence="2">Belongs to the COX17 family.</text>
</comment>
<gene>
    <name evidence="10" type="ORF">EX30DRAFT_337178</name>
</gene>
<evidence type="ECO:0000313" key="10">
    <source>
        <dbReference type="EMBL" id="TGZ84686.1"/>
    </source>
</evidence>
<keyword evidence="3 8" id="KW-0479">Metal-binding</keyword>
<dbReference type="AlphaFoldDB" id="A0A4S2N6A5"/>